<feature type="transmembrane region" description="Helical" evidence="6">
    <location>
        <begin position="49"/>
        <end position="70"/>
    </location>
</feature>
<dbReference type="Pfam" id="PF01061">
    <property type="entry name" value="ABC2_membrane"/>
    <property type="match status" value="1"/>
</dbReference>
<dbReference type="InterPro" id="IPR051784">
    <property type="entry name" value="Nod_factor_ABC_transporter"/>
</dbReference>
<evidence type="ECO:0000256" key="3">
    <source>
        <dbReference type="ARBA" id="ARBA00022989"/>
    </source>
</evidence>
<dbReference type="EMBL" id="QUNO01000011">
    <property type="protein sequence ID" value="REH41796.1"/>
    <property type="molecule type" value="Genomic_DNA"/>
</dbReference>
<evidence type="ECO:0000256" key="5">
    <source>
        <dbReference type="ARBA" id="ARBA00023251"/>
    </source>
</evidence>
<evidence type="ECO:0000256" key="1">
    <source>
        <dbReference type="ARBA" id="ARBA00004141"/>
    </source>
</evidence>
<name>A0A3E0HBI5_9PSEU</name>
<dbReference type="GO" id="GO:0043190">
    <property type="term" value="C:ATP-binding cassette (ABC) transporter complex"/>
    <property type="evidence" value="ECO:0007669"/>
    <property type="project" value="InterPro"/>
</dbReference>
<feature type="transmembrane region" description="Helical" evidence="6">
    <location>
        <begin position="211"/>
        <end position="230"/>
    </location>
</feature>
<feature type="transmembrane region" description="Helical" evidence="6">
    <location>
        <begin position="128"/>
        <end position="151"/>
    </location>
</feature>
<organism evidence="8 9">
    <name type="scientific">Kutzneria buriramensis</name>
    <dbReference type="NCBI Taxonomy" id="1045776"/>
    <lineage>
        <taxon>Bacteria</taxon>
        <taxon>Bacillati</taxon>
        <taxon>Actinomycetota</taxon>
        <taxon>Actinomycetes</taxon>
        <taxon>Pseudonocardiales</taxon>
        <taxon>Pseudonocardiaceae</taxon>
        <taxon>Kutzneria</taxon>
    </lineage>
</organism>
<evidence type="ECO:0000256" key="4">
    <source>
        <dbReference type="ARBA" id="ARBA00023136"/>
    </source>
</evidence>
<keyword evidence="5" id="KW-0046">Antibiotic resistance</keyword>
<dbReference type="OrthoDB" id="63188at2"/>
<evidence type="ECO:0000313" key="8">
    <source>
        <dbReference type="EMBL" id="REH41796.1"/>
    </source>
</evidence>
<evidence type="ECO:0000259" key="7">
    <source>
        <dbReference type="Pfam" id="PF01061"/>
    </source>
</evidence>
<comment type="subcellular location">
    <subcellularLocation>
        <location evidence="1">Membrane</location>
        <topology evidence="1">Multi-pass membrane protein</topology>
    </subcellularLocation>
</comment>
<sequence>MGALLTFEVSRIVRSPRFFLFTVGFPLVMFLVFSSVYGRSDPSTVDYLMISMAAYGAVAASIVTGSRTAIERQVGWNRQLRLTPLSSVDYLVSKVAAAMVVTLPCLVLVFAGGVLFEHVSLGVGTWTQLLVFCWLGVLPTAVLGLLIGLLATGDSAQAMGMVSMLALSMLGGLWFPLNTLPAVMTTVAQALPSYWLAEFGHEALAGNAPSLQGVITMAAWVAAVGALVVVRYRRDTARG</sequence>
<proteinExistence type="predicted"/>
<evidence type="ECO:0000313" key="9">
    <source>
        <dbReference type="Proteomes" id="UP000256269"/>
    </source>
</evidence>
<feature type="domain" description="ABC-2 type transporter transmembrane" evidence="7">
    <location>
        <begin position="3"/>
        <end position="198"/>
    </location>
</feature>
<dbReference type="GO" id="GO:0046677">
    <property type="term" value="P:response to antibiotic"/>
    <property type="evidence" value="ECO:0007669"/>
    <property type="project" value="UniProtKB-KW"/>
</dbReference>
<feature type="transmembrane region" description="Helical" evidence="6">
    <location>
        <begin position="91"/>
        <end position="116"/>
    </location>
</feature>
<dbReference type="Proteomes" id="UP000256269">
    <property type="component" value="Unassembled WGS sequence"/>
</dbReference>
<keyword evidence="4 6" id="KW-0472">Membrane</keyword>
<dbReference type="AlphaFoldDB" id="A0A3E0HBI5"/>
<protein>
    <submittedName>
        <fullName evidence="8">ABC-2 type transport system permease protein</fullName>
    </submittedName>
</protein>
<comment type="caution">
    <text evidence="8">The sequence shown here is derived from an EMBL/GenBank/DDBJ whole genome shotgun (WGS) entry which is preliminary data.</text>
</comment>
<evidence type="ECO:0000256" key="6">
    <source>
        <dbReference type="SAM" id="Phobius"/>
    </source>
</evidence>
<dbReference type="InterPro" id="IPR013525">
    <property type="entry name" value="ABC2_TM"/>
</dbReference>
<evidence type="ECO:0000256" key="2">
    <source>
        <dbReference type="ARBA" id="ARBA00022692"/>
    </source>
</evidence>
<dbReference type="GO" id="GO:0140359">
    <property type="term" value="F:ABC-type transporter activity"/>
    <property type="evidence" value="ECO:0007669"/>
    <property type="project" value="InterPro"/>
</dbReference>
<dbReference type="InterPro" id="IPR000412">
    <property type="entry name" value="ABC_2_transport"/>
</dbReference>
<reference evidence="8 9" key="1">
    <citation type="submission" date="2018-08" db="EMBL/GenBank/DDBJ databases">
        <title>Genomic Encyclopedia of Archaeal and Bacterial Type Strains, Phase II (KMG-II): from individual species to whole genera.</title>
        <authorList>
            <person name="Goeker M."/>
        </authorList>
    </citation>
    <scope>NUCLEOTIDE SEQUENCE [LARGE SCALE GENOMIC DNA]</scope>
    <source>
        <strain evidence="8 9">DSM 45791</strain>
    </source>
</reference>
<keyword evidence="2 6" id="KW-0812">Transmembrane</keyword>
<dbReference type="PIRSF" id="PIRSF006648">
    <property type="entry name" value="DrrB"/>
    <property type="match status" value="1"/>
</dbReference>
<accession>A0A3E0HBI5</accession>
<dbReference type="PANTHER" id="PTHR43229">
    <property type="entry name" value="NODULATION PROTEIN J"/>
    <property type="match status" value="1"/>
</dbReference>
<dbReference type="PANTHER" id="PTHR43229:SF2">
    <property type="entry name" value="NODULATION PROTEIN J"/>
    <property type="match status" value="1"/>
</dbReference>
<keyword evidence="9" id="KW-1185">Reference proteome</keyword>
<keyword evidence="3 6" id="KW-1133">Transmembrane helix</keyword>
<feature type="transmembrane region" description="Helical" evidence="6">
    <location>
        <begin position="18"/>
        <end position="37"/>
    </location>
</feature>
<dbReference type="RefSeq" id="WP_116177834.1">
    <property type="nucleotide sequence ID" value="NZ_CP144375.1"/>
</dbReference>
<gene>
    <name evidence="8" type="ORF">BCF44_11198</name>
</gene>